<dbReference type="Gene3D" id="2.60.120.10">
    <property type="entry name" value="Jelly Rolls"/>
    <property type="match status" value="1"/>
</dbReference>
<dbReference type="Proteomes" id="UP001596058">
    <property type="component" value="Unassembled WGS sequence"/>
</dbReference>
<sequence>MKSRELAVIGAFEFVPDTFPDDRGMFVSPYQEAAFAEAVGHPLFPVAQASHSLSRRGVLRGIHYTLAPPGTAKYVYCSRGRARDFVVDLRTGSPTFGTWEQVELTAHAPRALYLPPGLGHAFLALEEDTVMNYLLSQRYRADNELALAVDDPAVGLPVPGDAVLSERDRAAPSLEAAPLPEYEACLRAAAAFGAP</sequence>
<keyword evidence="3" id="KW-1185">Reference proteome</keyword>
<dbReference type="SUPFAM" id="SSF51182">
    <property type="entry name" value="RmlC-like cupins"/>
    <property type="match status" value="1"/>
</dbReference>
<dbReference type="PANTHER" id="PTHR21047">
    <property type="entry name" value="DTDP-6-DEOXY-D-GLUCOSE-3,5 EPIMERASE"/>
    <property type="match status" value="1"/>
</dbReference>
<organism evidence="2 3">
    <name type="scientific">Nonomuraea insulae</name>
    <dbReference type="NCBI Taxonomy" id="1616787"/>
    <lineage>
        <taxon>Bacteria</taxon>
        <taxon>Bacillati</taxon>
        <taxon>Actinomycetota</taxon>
        <taxon>Actinomycetes</taxon>
        <taxon>Streptosporangiales</taxon>
        <taxon>Streptosporangiaceae</taxon>
        <taxon>Nonomuraea</taxon>
    </lineage>
</organism>
<comment type="similarity">
    <text evidence="1">Belongs to the dTDP-4-dehydrorhamnose 3,5-epimerase family.</text>
</comment>
<proteinExistence type="inferred from homology"/>
<dbReference type="RefSeq" id="WP_379521040.1">
    <property type="nucleotide sequence ID" value="NZ_JBHSPA010000065.1"/>
</dbReference>
<comment type="caution">
    <text evidence="2">The sequence shown here is derived from an EMBL/GenBank/DDBJ whole genome shotgun (WGS) entry which is preliminary data.</text>
</comment>
<dbReference type="EMBL" id="JBHSPA010000065">
    <property type="protein sequence ID" value="MFC5831571.1"/>
    <property type="molecule type" value="Genomic_DNA"/>
</dbReference>
<accession>A0ABW1D0P1</accession>
<dbReference type="CDD" id="cd00438">
    <property type="entry name" value="cupin_RmlC"/>
    <property type="match status" value="1"/>
</dbReference>
<protein>
    <submittedName>
        <fullName evidence="2">dTDP-4-dehydrorhamnose 3,5-epimerase family protein</fullName>
    </submittedName>
</protein>
<evidence type="ECO:0000313" key="3">
    <source>
        <dbReference type="Proteomes" id="UP001596058"/>
    </source>
</evidence>
<dbReference type="InterPro" id="IPR000888">
    <property type="entry name" value="RmlC-like"/>
</dbReference>
<dbReference type="PANTHER" id="PTHR21047:SF2">
    <property type="entry name" value="THYMIDINE DIPHOSPHO-4-KETO-RHAMNOSE 3,5-EPIMERASE"/>
    <property type="match status" value="1"/>
</dbReference>
<dbReference type="Pfam" id="PF00908">
    <property type="entry name" value="dTDP_sugar_isom"/>
    <property type="match status" value="1"/>
</dbReference>
<name>A0ABW1D0P1_9ACTN</name>
<dbReference type="InterPro" id="IPR014710">
    <property type="entry name" value="RmlC-like_jellyroll"/>
</dbReference>
<evidence type="ECO:0000256" key="1">
    <source>
        <dbReference type="ARBA" id="ARBA00010154"/>
    </source>
</evidence>
<evidence type="ECO:0000313" key="2">
    <source>
        <dbReference type="EMBL" id="MFC5831571.1"/>
    </source>
</evidence>
<dbReference type="InterPro" id="IPR011051">
    <property type="entry name" value="RmlC_Cupin_sf"/>
</dbReference>
<reference evidence="3" key="1">
    <citation type="journal article" date="2019" name="Int. J. Syst. Evol. Microbiol.">
        <title>The Global Catalogue of Microorganisms (GCM) 10K type strain sequencing project: providing services to taxonomists for standard genome sequencing and annotation.</title>
        <authorList>
            <consortium name="The Broad Institute Genomics Platform"/>
            <consortium name="The Broad Institute Genome Sequencing Center for Infectious Disease"/>
            <person name="Wu L."/>
            <person name="Ma J."/>
        </authorList>
    </citation>
    <scope>NUCLEOTIDE SEQUENCE [LARGE SCALE GENOMIC DNA]</scope>
    <source>
        <strain evidence="3">CCUG 53903</strain>
    </source>
</reference>
<gene>
    <name evidence="2" type="ORF">ACFPZ3_47650</name>
</gene>